<dbReference type="AlphaFoldDB" id="A0A1W1DYI4"/>
<proteinExistence type="predicted"/>
<dbReference type="Pfam" id="PF14384">
    <property type="entry name" value="BrnA_antitoxin"/>
    <property type="match status" value="1"/>
</dbReference>
<dbReference type="InterPro" id="IPR025528">
    <property type="entry name" value="BrnA_antitoxin"/>
</dbReference>
<gene>
    <name evidence="1" type="ORF">MNB_SUP05-SYMBIONT-4-1003</name>
    <name evidence="2" type="ORF">MNB_SUP05-SYMBIONT-5-1033</name>
</gene>
<evidence type="ECO:0000313" key="2">
    <source>
        <dbReference type="EMBL" id="SFV89579.1"/>
    </source>
</evidence>
<accession>A0A1W1DYI4</accession>
<sequence>MKNIEERAAYDVFELPSDYDFTGGIRGRFYQPKKVPTSMRLDNDILVFLKKEASEKKIAYQTLINTLLREHMQTAGLTHTKR</sequence>
<name>A0A1W1DYI4_9ZZZZ</name>
<organism evidence="1">
    <name type="scientific">hydrothermal vent metagenome</name>
    <dbReference type="NCBI Taxonomy" id="652676"/>
    <lineage>
        <taxon>unclassified sequences</taxon>
        <taxon>metagenomes</taxon>
        <taxon>ecological metagenomes</taxon>
    </lineage>
</organism>
<reference evidence="1" key="1">
    <citation type="submission" date="2016-10" db="EMBL/GenBank/DDBJ databases">
        <authorList>
            <person name="de Groot N.N."/>
        </authorList>
    </citation>
    <scope>NUCLEOTIDE SEQUENCE</scope>
</reference>
<protein>
    <submittedName>
        <fullName evidence="1">Uncharacterized protein</fullName>
    </submittedName>
</protein>
<dbReference type="EMBL" id="FPHZ01000241">
    <property type="protein sequence ID" value="SFV89579.1"/>
    <property type="molecule type" value="Genomic_DNA"/>
</dbReference>
<dbReference type="EMBL" id="FPHY01000096">
    <property type="protein sequence ID" value="SFV86658.1"/>
    <property type="molecule type" value="Genomic_DNA"/>
</dbReference>
<evidence type="ECO:0000313" key="1">
    <source>
        <dbReference type="EMBL" id="SFV86658.1"/>
    </source>
</evidence>